<keyword evidence="1" id="KW-1133">Transmembrane helix</keyword>
<feature type="transmembrane region" description="Helical" evidence="1">
    <location>
        <begin position="12"/>
        <end position="29"/>
    </location>
</feature>
<dbReference type="AlphaFoldDB" id="A0A0G0SY60"/>
<organism evidence="2 3">
    <name type="scientific">Candidatus Woesebacteria bacterium GW2011_GWB1_40_101</name>
    <dbReference type="NCBI Taxonomy" id="1618575"/>
    <lineage>
        <taxon>Bacteria</taxon>
        <taxon>Candidatus Woeseibacteriota</taxon>
    </lineage>
</organism>
<protein>
    <recommendedName>
        <fullName evidence="4">Glycosyltransferase RgtA/B/C/D-like domain-containing protein</fullName>
    </recommendedName>
</protein>
<evidence type="ECO:0000313" key="2">
    <source>
        <dbReference type="EMBL" id="KKR39750.1"/>
    </source>
</evidence>
<comment type="caution">
    <text evidence="2">The sequence shown here is derived from an EMBL/GenBank/DDBJ whole genome shotgun (WGS) entry which is preliminary data.</text>
</comment>
<keyword evidence="1" id="KW-0472">Membrane</keyword>
<accession>A0A0G0SY60</accession>
<evidence type="ECO:0000256" key="1">
    <source>
        <dbReference type="SAM" id="Phobius"/>
    </source>
</evidence>
<feature type="transmembrane region" description="Helical" evidence="1">
    <location>
        <begin position="219"/>
        <end position="237"/>
    </location>
</feature>
<feature type="transmembrane region" description="Helical" evidence="1">
    <location>
        <begin position="307"/>
        <end position="324"/>
    </location>
</feature>
<name>A0A0G0SY60_9BACT</name>
<dbReference type="EMBL" id="LBXW01000002">
    <property type="protein sequence ID" value="KKR39750.1"/>
    <property type="molecule type" value="Genomic_DNA"/>
</dbReference>
<gene>
    <name evidence="2" type="ORF">UT72_C0002G0004</name>
</gene>
<keyword evidence="1" id="KW-0812">Transmembrane</keyword>
<evidence type="ECO:0008006" key="4">
    <source>
        <dbReference type="Google" id="ProtNLM"/>
    </source>
</evidence>
<feature type="transmembrane region" description="Helical" evidence="1">
    <location>
        <begin position="127"/>
        <end position="142"/>
    </location>
</feature>
<feature type="transmembrane region" description="Helical" evidence="1">
    <location>
        <begin position="182"/>
        <end position="207"/>
    </location>
</feature>
<evidence type="ECO:0000313" key="3">
    <source>
        <dbReference type="Proteomes" id="UP000034687"/>
    </source>
</evidence>
<feature type="transmembrane region" description="Helical" evidence="1">
    <location>
        <begin position="154"/>
        <end position="170"/>
    </location>
</feature>
<feature type="transmembrane region" description="Helical" evidence="1">
    <location>
        <begin position="273"/>
        <end position="295"/>
    </location>
</feature>
<reference evidence="2 3" key="1">
    <citation type="journal article" date="2015" name="Nature">
        <title>rRNA introns, odd ribosomes, and small enigmatic genomes across a large radiation of phyla.</title>
        <authorList>
            <person name="Brown C.T."/>
            <person name="Hug L.A."/>
            <person name="Thomas B.C."/>
            <person name="Sharon I."/>
            <person name="Castelle C.J."/>
            <person name="Singh A."/>
            <person name="Wilkins M.J."/>
            <person name="Williams K.H."/>
            <person name="Banfield J.F."/>
        </authorList>
    </citation>
    <scope>NUCLEOTIDE SEQUENCE [LARGE SCALE GENOMIC DNA]</scope>
</reference>
<dbReference type="Proteomes" id="UP000034687">
    <property type="component" value="Unassembled WGS sequence"/>
</dbReference>
<feature type="transmembrane region" description="Helical" evidence="1">
    <location>
        <begin position="331"/>
        <end position="347"/>
    </location>
</feature>
<feature type="transmembrane region" description="Helical" evidence="1">
    <location>
        <begin position="102"/>
        <end position="120"/>
    </location>
</feature>
<proteinExistence type="predicted"/>
<feature type="transmembrane region" description="Helical" evidence="1">
    <location>
        <begin position="367"/>
        <end position="385"/>
    </location>
</feature>
<sequence length="537" mass="62986">MKIPGHIKKGLVLLVIVTSFYLAYVHFFIKPSNFKYFSLVDDGQVLVQSSSYLEDCLSNLQCSKFIDQTFEFGTNRFRPTYWLINNFLYETFGDNPQSHHLFRVYVVGYVVTLLLFLILIDLRLRSVVVLNGVFLFVSNFSFSENIVRLGTNEPYQVLFLAIFSLIYLRYRKRMLESGRTLFILLLILIWTVFIKENSLVVLPAIFFTEYLSNKKNLRGAAILVALPFVLLVSGIVFTKYIPSSIAPDIPSYTTNYVTDLRVIMGNALSNIRLLFNSLSPFLKLSLFLLPLLVVSKSTRASLKNAKIYYWFLFAVFFTLILFPWRYVLERYQLISIFGLTILMSFVLDKVIEFLWNNISTKRRVTPMHKLFFELFVFWLVMSLFFRGLPINLAKTINYSTWFEGFTRFESEQVRAIATHNEEKVYINAVDNINNWEFLYEVPIHLKFLYHLDPNVQIVTESPTNNGYLFSRSSFDSVIELEKLSESGYEIDDSNTYKIDQIDPILFRKQFNKKPIRTILTPPLKEEGFDYYWEIRKL</sequence>